<keyword evidence="3" id="KW-1185">Reference proteome</keyword>
<gene>
    <name evidence="2" type="ORF">BQ8794_60009</name>
</gene>
<dbReference type="EMBL" id="FTPD01000056">
    <property type="protein sequence ID" value="SIT58700.1"/>
    <property type="molecule type" value="Genomic_DNA"/>
</dbReference>
<protein>
    <submittedName>
        <fullName evidence="2">Uncharacterized protein</fullName>
    </submittedName>
</protein>
<proteinExistence type="predicted"/>
<feature type="region of interest" description="Disordered" evidence="1">
    <location>
        <begin position="1"/>
        <end position="22"/>
    </location>
</feature>
<evidence type="ECO:0000256" key="1">
    <source>
        <dbReference type="SAM" id="MobiDB-lite"/>
    </source>
</evidence>
<dbReference type="AlphaFoldDB" id="A0A1R3VFR9"/>
<accession>A0A1R3VFR9</accession>
<evidence type="ECO:0000313" key="2">
    <source>
        <dbReference type="EMBL" id="SIT58700.1"/>
    </source>
</evidence>
<dbReference type="Proteomes" id="UP000188388">
    <property type="component" value="Unassembled WGS sequence"/>
</dbReference>
<sequence length="56" mass="6289">MTQGGRASQVRHRPDPGRSGSVSLAEYLSQKAFFRSLMMKIAHDSFAGSSYFSHRR</sequence>
<organism evidence="2 3">
    <name type="scientific">Mesorhizobium prunaredense</name>
    <dbReference type="NCBI Taxonomy" id="1631249"/>
    <lineage>
        <taxon>Bacteria</taxon>
        <taxon>Pseudomonadati</taxon>
        <taxon>Pseudomonadota</taxon>
        <taxon>Alphaproteobacteria</taxon>
        <taxon>Hyphomicrobiales</taxon>
        <taxon>Phyllobacteriaceae</taxon>
        <taxon>Mesorhizobium</taxon>
    </lineage>
</organism>
<dbReference type="STRING" id="1631249.BQ8794_60009"/>
<name>A0A1R3VFR9_9HYPH</name>
<evidence type="ECO:0000313" key="3">
    <source>
        <dbReference type="Proteomes" id="UP000188388"/>
    </source>
</evidence>
<reference evidence="3" key="1">
    <citation type="submission" date="2017-01" db="EMBL/GenBank/DDBJ databases">
        <authorList>
            <person name="Brunel B."/>
        </authorList>
    </citation>
    <scope>NUCLEOTIDE SEQUENCE [LARGE SCALE GENOMIC DNA]</scope>
</reference>